<dbReference type="AlphaFoldDB" id="A0A699RWJ9"/>
<comment type="caution">
    <text evidence="1">The sequence shown here is derived from an EMBL/GenBank/DDBJ whole genome shotgun (WGS) entry which is preliminary data.</text>
</comment>
<protein>
    <submittedName>
        <fullName evidence="1">Uncharacterized protein</fullName>
    </submittedName>
</protein>
<proteinExistence type="predicted"/>
<accession>A0A699RWJ9</accession>
<gene>
    <name evidence="1" type="ORF">Tci_862476</name>
</gene>
<dbReference type="EMBL" id="BKCJ011126752">
    <property type="protein sequence ID" value="GFC90506.1"/>
    <property type="molecule type" value="Genomic_DNA"/>
</dbReference>
<reference evidence="1" key="1">
    <citation type="journal article" date="2019" name="Sci. Rep.">
        <title>Draft genome of Tanacetum cinerariifolium, the natural source of mosquito coil.</title>
        <authorList>
            <person name="Yamashiro T."/>
            <person name="Shiraishi A."/>
            <person name="Satake H."/>
            <person name="Nakayama K."/>
        </authorList>
    </citation>
    <scope>NUCLEOTIDE SEQUENCE</scope>
</reference>
<organism evidence="1">
    <name type="scientific">Tanacetum cinerariifolium</name>
    <name type="common">Dalmatian daisy</name>
    <name type="synonym">Chrysanthemum cinerariifolium</name>
    <dbReference type="NCBI Taxonomy" id="118510"/>
    <lineage>
        <taxon>Eukaryota</taxon>
        <taxon>Viridiplantae</taxon>
        <taxon>Streptophyta</taxon>
        <taxon>Embryophyta</taxon>
        <taxon>Tracheophyta</taxon>
        <taxon>Spermatophyta</taxon>
        <taxon>Magnoliopsida</taxon>
        <taxon>eudicotyledons</taxon>
        <taxon>Gunneridae</taxon>
        <taxon>Pentapetalae</taxon>
        <taxon>asterids</taxon>
        <taxon>campanulids</taxon>
        <taxon>Asterales</taxon>
        <taxon>Asteraceae</taxon>
        <taxon>Asteroideae</taxon>
        <taxon>Anthemideae</taxon>
        <taxon>Anthemidinae</taxon>
        <taxon>Tanacetum</taxon>
    </lineage>
</organism>
<name>A0A699RWJ9_TANCI</name>
<evidence type="ECO:0000313" key="1">
    <source>
        <dbReference type="EMBL" id="GFC90506.1"/>
    </source>
</evidence>
<sequence>MVRISLDNMLGRMLGIRMGIANLNANQNGNGNVVAAWAEGNGNGNIQNQIRSYNYRCLGHYARNATAKPRKRDAAFL</sequence>